<comment type="caution">
    <text evidence="1">The sequence shown here is derived from an EMBL/GenBank/DDBJ whole genome shotgun (WGS) entry which is preliminary data.</text>
</comment>
<gene>
    <name evidence="1" type="ORF">KDL28_21920</name>
</gene>
<dbReference type="Gene3D" id="1.10.357.10">
    <property type="entry name" value="Tetracycline Repressor, domain 2"/>
    <property type="match status" value="1"/>
</dbReference>
<protein>
    <submittedName>
        <fullName evidence="1">TetR/AcrR family transcriptional regulator</fullName>
    </submittedName>
</protein>
<dbReference type="Proteomes" id="UP001165283">
    <property type="component" value="Unassembled WGS sequence"/>
</dbReference>
<dbReference type="EMBL" id="JAGSOV010000046">
    <property type="protein sequence ID" value="MCO1657723.1"/>
    <property type="molecule type" value="Genomic_DNA"/>
</dbReference>
<reference evidence="1" key="1">
    <citation type="submission" date="2021-04" db="EMBL/GenBank/DDBJ databases">
        <title>Pseudonocardia sp. nov., isolated from sandy soil of mangrove forest.</title>
        <authorList>
            <person name="Zan Z."/>
            <person name="Huang R."/>
            <person name="Liu W."/>
        </authorList>
    </citation>
    <scope>NUCLEOTIDE SEQUENCE</scope>
    <source>
        <strain evidence="1">S2-4</strain>
    </source>
</reference>
<sequence length="187" mass="19440">MDEPGTRAAIGRALLELLAEGRAVSYGATASRAGVSKGLVQHYFPDRTRLVRFAATTLAARLGERLRGAVADPATDAATTLADALVALLPATPDSRLDEAAGRALFALALTDPQTNRDYRDGRRAVAGLVRDLLAAAAPERGPGWLAATARDLLGTLAELGTDLVLGELTADEATTALRGRVRDAVA</sequence>
<accession>A0ABT1A447</accession>
<organism evidence="1 2">
    <name type="scientific">Pseudonocardia humida</name>
    <dbReference type="NCBI Taxonomy" id="2800819"/>
    <lineage>
        <taxon>Bacteria</taxon>
        <taxon>Bacillati</taxon>
        <taxon>Actinomycetota</taxon>
        <taxon>Actinomycetes</taxon>
        <taxon>Pseudonocardiales</taxon>
        <taxon>Pseudonocardiaceae</taxon>
        <taxon>Pseudonocardia</taxon>
    </lineage>
</organism>
<evidence type="ECO:0000313" key="2">
    <source>
        <dbReference type="Proteomes" id="UP001165283"/>
    </source>
</evidence>
<dbReference type="RefSeq" id="WP_252441373.1">
    <property type="nucleotide sequence ID" value="NZ_JAGSOV010000046.1"/>
</dbReference>
<dbReference type="InterPro" id="IPR009057">
    <property type="entry name" value="Homeodomain-like_sf"/>
</dbReference>
<keyword evidence="2" id="KW-1185">Reference proteome</keyword>
<dbReference type="SUPFAM" id="SSF46689">
    <property type="entry name" value="Homeodomain-like"/>
    <property type="match status" value="1"/>
</dbReference>
<name>A0ABT1A447_9PSEU</name>
<evidence type="ECO:0000313" key="1">
    <source>
        <dbReference type="EMBL" id="MCO1657723.1"/>
    </source>
</evidence>
<proteinExistence type="predicted"/>